<feature type="transmembrane region" description="Helical" evidence="1">
    <location>
        <begin position="46"/>
        <end position="66"/>
    </location>
</feature>
<evidence type="ECO:0000256" key="1">
    <source>
        <dbReference type="SAM" id="Phobius"/>
    </source>
</evidence>
<dbReference type="Proteomes" id="UP000249218">
    <property type="component" value="Unassembled WGS sequence"/>
</dbReference>
<gene>
    <name evidence="2" type="primary">HaOG211125</name>
    <name evidence="2" type="ORF">B5X24_HaOG211125</name>
</gene>
<organism evidence="2 3">
    <name type="scientific">Helicoverpa armigera</name>
    <name type="common">Cotton bollworm</name>
    <name type="synonym">Heliothis armigera</name>
    <dbReference type="NCBI Taxonomy" id="29058"/>
    <lineage>
        <taxon>Eukaryota</taxon>
        <taxon>Metazoa</taxon>
        <taxon>Ecdysozoa</taxon>
        <taxon>Arthropoda</taxon>
        <taxon>Hexapoda</taxon>
        <taxon>Insecta</taxon>
        <taxon>Pterygota</taxon>
        <taxon>Neoptera</taxon>
        <taxon>Endopterygota</taxon>
        <taxon>Lepidoptera</taxon>
        <taxon>Glossata</taxon>
        <taxon>Ditrysia</taxon>
        <taxon>Noctuoidea</taxon>
        <taxon>Noctuidae</taxon>
        <taxon>Heliothinae</taxon>
        <taxon>Helicoverpa</taxon>
    </lineage>
</organism>
<keyword evidence="1" id="KW-0812">Transmembrane</keyword>
<feature type="transmembrane region" description="Helical" evidence="1">
    <location>
        <begin position="12"/>
        <end position="34"/>
    </location>
</feature>
<name>A0A2W1BI12_HELAM</name>
<reference evidence="2 3" key="1">
    <citation type="journal article" date="2017" name="BMC Biol.">
        <title>Genomic innovations, transcriptional plasticity and gene loss underlying the evolution and divergence of two highly polyphagous and invasive Helicoverpa pest species.</title>
        <authorList>
            <person name="Pearce S.L."/>
            <person name="Clarke D.F."/>
            <person name="East P.D."/>
            <person name="Elfekih S."/>
            <person name="Gordon K.H."/>
            <person name="Jermiin L.S."/>
            <person name="McGaughran A."/>
            <person name="Oakeshott J.G."/>
            <person name="Papanikolaou A."/>
            <person name="Perera O.P."/>
            <person name="Rane R.V."/>
            <person name="Richards S."/>
            <person name="Tay W.T."/>
            <person name="Walsh T.K."/>
            <person name="Anderson A."/>
            <person name="Anderson C.J."/>
            <person name="Asgari S."/>
            <person name="Board P.G."/>
            <person name="Bretschneider A."/>
            <person name="Campbell P.M."/>
            <person name="Chertemps T."/>
            <person name="Christeller J.T."/>
            <person name="Coppin C.W."/>
            <person name="Downes S.J."/>
            <person name="Duan G."/>
            <person name="Farnsworth C.A."/>
            <person name="Good R.T."/>
            <person name="Han L.B."/>
            <person name="Han Y.C."/>
            <person name="Hatje K."/>
            <person name="Horne I."/>
            <person name="Huang Y.P."/>
            <person name="Hughes D.S."/>
            <person name="Jacquin-Joly E."/>
            <person name="James W."/>
            <person name="Jhangiani S."/>
            <person name="Kollmar M."/>
            <person name="Kuwar S.S."/>
            <person name="Li S."/>
            <person name="Liu N.Y."/>
            <person name="Maibeche M.T."/>
            <person name="Miller J.R."/>
            <person name="Montagne N."/>
            <person name="Perry T."/>
            <person name="Qu J."/>
            <person name="Song S.V."/>
            <person name="Sutton G.G."/>
            <person name="Vogel H."/>
            <person name="Walenz B.P."/>
            <person name="Xu W."/>
            <person name="Zhang H.J."/>
            <person name="Zou Z."/>
            <person name="Batterham P."/>
            <person name="Edwards O.R."/>
            <person name="Feyereisen R."/>
            <person name="Gibbs R.A."/>
            <person name="Heckel D.G."/>
            <person name="McGrath A."/>
            <person name="Robin C."/>
            <person name="Scherer S.E."/>
            <person name="Worley K.C."/>
            <person name="Wu Y.D."/>
        </authorList>
    </citation>
    <scope>NUCLEOTIDE SEQUENCE [LARGE SCALE GENOMIC DNA]</scope>
    <source>
        <strain evidence="2">Harm_GR_Male_#8</strain>
        <tissue evidence="2">Whole organism</tissue>
    </source>
</reference>
<keyword evidence="1" id="KW-0472">Membrane</keyword>
<dbReference type="AlphaFoldDB" id="A0A2W1BI12"/>
<protein>
    <submittedName>
        <fullName evidence="2">Uncharacterized protein</fullName>
    </submittedName>
</protein>
<feature type="transmembrane region" description="Helical" evidence="1">
    <location>
        <begin position="86"/>
        <end position="103"/>
    </location>
</feature>
<accession>A0A2W1BI12</accession>
<keyword evidence="1" id="KW-1133">Transmembrane helix</keyword>
<keyword evidence="3" id="KW-1185">Reference proteome</keyword>
<sequence>MDSSKLNSTVAIIVLVGCLNVGWFVMNIVLLVGLHRKRPGHIKLHVCVATIRLVLSIAGVLIYGAHTTNSMLVCCMEIGVKTETKSIQALSGYFILLYYVYAVQLEREQTTLRQIKPEIRPVSQIVRDVIFNYPQAIDKVTLTNKDEHSTV</sequence>
<evidence type="ECO:0000313" key="2">
    <source>
        <dbReference type="EMBL" id="PZC72466.1"/>
    </source>
</evidence>
<proteinExistence type="predicted"/>
<dbReference type="OrthoDB" id="7355243at2759"/>
<evidence type="ECO:0000313" key="3">
    <source>
        <dbReference type="Proteomes" id="UP000249218"/>
    </source>
</evidence>
<dbReference type="PROSITE" id="PS51257">
    <property type="entry name" value="PROKAR_LIPOPROTEIN"/>
    <property type="match status" value="1"/>
</dbReference>
<dbReference type="EMBL" id="KZ150185">
    <property type="protein sequence ID" value="PZC72466.1"/>
    <property type="molecule type" value="Genomic_DNA"/>
</dbReference>